<evidence type="ECO:0000313" key="2">
    <source>
        <dbReference type="Proteomes" id="UP000248916"/>
    </source>
</evidence>
<evidence type="ECO:0000313" key="1">
    <source>
        <dbReference type="EMBL" id="PZX14329.1"/>
    </source>
</evidence>
<reference evidence="1 2" key="1">
    <citation type="submission" date="2018-06" db="EMBL/GenBank/DDBJ databases">
        <title>Genomic Encyclopedia of Archaeal and Bacterial Type Strains, Phase II (KMG-II): from individual species to whole genera.</title>
        <authorList>
            <person name="Goeker M."/>
        </authorList>
    </citation>
    <scope>NUCLEOTIDE SEQUENCE [LARGE SCALE GENOMIC DNA]</scope>
    <source>
        <strain evidence="1 2">DSM 22009</strain>
    </source>
</reference>
<dbReference type="RefSeq" id="WP_111538013.1">
    <property type="nucleotide sequence ID" value="NZ_QKZL01000014.1"/>
</dbReference>
<name>A0A2W7PXQ3_9RHOB</name>
<protein>
    <submittedName>
        <fullName evidence="1">Uncharacterized protein</fullName>
    </submittedName>
</protein>
<dbReference type="Proteomes" id="UP000248916">
    <property type="component" value="Unassembled WGS sequence"/>
</dbReference>
<gene>
    <name evidence="1" type="ORF">LX81_02912</name>
</gene>
<accession>A0A2W7PXQ3</accession>
<dbReference type="OrthoDB" id="7854136at2"/>
<comment type="caution">
    <text evidence="1">The sequence shown here is derived from an EMBL/GenBank/DDBJ whole genome shotgun (WGS) entry which is preliminary data.</text>
</comment>
<dbReference type="AlphaFoldDB" id="A0A2W7PXQ3"/>
<organism evidence="1 2">
    <name type="scientific">Palleronia aestuarii</name>
    <dbReference type="NCBI Taxonomy" id="568105"/>
    <lineage>
        <taxon>Bacteria</taxon>
        <taxon>Pseudomonadati</taxon>
        <taxon>Pseudomonadota</taxon>
        <taxon>Alphaproteobacteria</taxon>
        <taxon>Rhodobacterales</taxon>
        <taxon>Roseobacteraceae</taxon>
        <taxon>Palleronia</taxon>
    </lineage>
</organism>
<dbReference type="EMBL" id="QKZL01000014">
    <property type="protein sequence ID" value="PZX14329.1"/>
    <property type="molecule type" value="Genomic_DNA"/>
</dbReference>
<proteinExistence type="predicted"/>
<keyword evidence="2" id="KW-1185">Reference proteome</keyword>
<sequence length="133" mass="14672">MALPKLRPAPQADPQPPLIGFLRLAALDCRAAPRRAGIPDLPLDPAADAADYATVLARMLPELFLRRPVLWRPGTARRSFDEAWLLAFARAIETDDRTSERFLAGRRLRPGAAPVLRHVLGGLADRLRTPRPA</sequence>